<dbReference type="STRING" id="1300348.I602_2691"/>
<dbReference type="RefSeq" id="WP_053975169.1">
    <property type="nucleotide sequence ID" value="NZ_FNUE01000002.1"/>
</dbReference>
<dbReference type="PATRIC" id="fig|1300348.6.peg.2693"/>
<dbReference type="PANTHER" id="PTHR14741">
    <property type="entry name" value="S-ADENOSYLMETHIONINE-DEPENDENT METHYLTRANSFERASE RELATED"/>
    <property type="match status" value="1"/>
</dbReference>
<organism evidence="1 2">
    <name type="scientific">Polaribacter dokdonensis DSW-5</name>
    <dbReference type="NCBI Taxonomy" id="1300348"/>
    <lineage>
        <taxon>Bacteria</taxon>
        <taxon>Pseudomonadati</taxon>
        <taxon>Bacteroidota</taxon>
        <taxon>Flavobacteriia</taxon>
        <taxon>Flavobacteriales</taxon>
        <taxon>Flavobacteriaceae</taxon>
    </lineage>
</organism>
<proteinExistence type="predicted"/>
<dbReference type="CDD" id="cd02440">
    <property type="entry name" value="AdoMet_MTases"/>
    <property type="match status" value="1"/>
</dbReference>
<keyword evidence="1" id="KW-0808">Transferase</keyword>
<dbReference type="GO" id="GO:0008168">
    <property type="term" value="F:methyltransferase activity"/>
    <property type="evidence" value="ECO:0007669"/>
    <property type="project" value="UniProtKB-KW"/>
</dbReference>
<accession>A0A0M9CI73</accession>
<dbReference type="GO" id="GO:0036261">
    <property type="term" value="P:7-methylguanosine cap hypermethylation"/>
    <property type="evidence" value="ECO:0007669"/>
    <property type="project" value="InterPro"/>
</dbReference>
<comment type="caution">
    <text evidence="1">The sequence shown here is derived from an EMBL/GenBank/DDBJ whole genome shotgun (WGS) entry which is preliminary data.</text>
</comment>
<evidence type="ECO:0000313" key="1">
    <source>
        <dbReference type="EMBL" id="KOY53131.1"/>
    </source>
</evidence>
<keyword evidence="1" id="KW-0489">Methyltransferase</keyword>
<dbReference type="AlphaFoldDB" id="A0A0M9CI73"/>
<dbReference type="Pfam" id="PF09445">
    <property type="entry name" value="Methyltransf_15"/>
    <property type="match status" value="1"/>
</dbReference>
<sequence>MTYEESTTQDIIERRGYRKNIKGDKFSLYISNYPSNAEYLKSRIGNPNLVLAELCCSIGITLEYLAPSFKKVIGVDIDQNILQMCEFNLTEAGLISKFQLINGDVFDDNTLKSIKADIIIYDIPFWYPHKQENQGNLVSKNPPLKELIKKIRKNITSNIIIFSPPEWNYEYFEKQLGSIEFEQVFINQTHNRNQIYLGDLINKKGKTEIALNISQKRC</sequence>
<evidence type="ECO:0000313" key="2">
    <source>
        <dbReference type="Proteomes" id="UP000037716"/>
    </source>
</evidence>
<dbReference type="InterPro" id="IPR029063">
    <property type="entry name" value="SAM-dependent_MTases_sf"/>
</dbReference>
<reference evidence="1 2" key="1">
    <citation type="submission" date="2015-07" db="EMBL/GenBank/DDBJ databases">
        <title>Genome of Polaribacter dokdonenesis DSW-5, isolated from seawater off Dokdo in Korea.</title>
        <authorList>
            <person name="Yoon K."/>
            <person name="Song J.Y."/>
            <person name="Kim J.F."/>
        </authorList>
    </citation>
    <scope>NUCLEOTIDE SEQUENCE [LARGE SCALE GENOMIC DNA]</scope>
    <source>
        <strain evidence="1 2">DSW-5</strain>
    </source>
</reference>
<dbReference type="InterPro" id="IPR019012">
    <property type="entry name" value="RNA_cap_Gua-N2-MeTrfase"/>
</dbReference>
<dbReference type="Gene3D" id="3.40.50.150">
    <property type="entry name" value="Vaccinia Virus protein VP39"/>
    <property type="match status" value="1"/>
</dbReference>
<gene>
    <name evidence="1" type="ORF">I602_2691</name>
</gene>
<dbReference type="SUPFAM" id="SSF53335">
    <property type="entry name" value="S-adenosyl-L-methionine-dependent methyltransferases"/>
    <property type="match status" value="1"/>
</dbReference>
<protein>
    <submittedName>
        <fullName evidence="1">Methyltransferase</fullName>
    </submittedName>
</protein>
<dbReference type="PANTHER" id="PTHR14741:SF32">
    <property type="entry name" value="TRIMETHYLGUANOSINE SYNTHASE"/>
    <property type="match status" value="1"/>
</dbReference>
<dbReference type="Proteomes" id="UP000037716">
    <property type="component" value="Unassembled WGS sequence"/>
</dbReference>
<dbReference type="EMBL" id="LGBR01000001">
    <property type="protein sequence ID" value="KOY53131.1"/>
    <property type="molecule type" value="Genomic_DNA"/>
</dbReference>
<name>A0A0M9CI73_9FLAO</name>